<keyword evidence="2" id="KW-1133">Transmembrane helix</keyword>
<evidence type="ECO:0000256" key="2">
    <source>
        <dbReference type="SAM" id="Phobius"/>
    </source>
</evidence>
<sequence length="103" mass="11616">MSPTIVETDIKDILSKIDNRLERIENDLTDLKINQARMEEKLSGQISLVEEKLSGQISLVDEKVSGLGKRLEFQEFINRSILVGLIIIVLGGAAKYFWSMPKP</sequence>
<proteinExistence type="predicted"/>
<accession>A0A977KYG4</accession>
<feature type="transmembrane region" description="Helical" evidence="2">
    <location>
        <begin position="76"/>
        <end position="98"/>
    </location>
</feature>
<keyword evidence="2" id="KW-0812">Transmembrane</keyword>
<gene>
    <name evidence="3" type="ORF">KA717_05030</name>
</gene>
<feature type="coiled-coil region" evidence="1">
    <location>
        <begin position="14"/>
        <end position="41"/>
    </location>
</feature>
<reference evidence="3" key="1">
    <citation type="submission" date="2021-04" db="EMBL/GenBank/DDBJ databases">
        <title>Genome sequence of Woronichinia naegeliana from Washington state freshwater lake bloom.</title>
        <authorList>
            <person name="Dreher T.W."/>
        </authorList>
    </citation>
    <scope>NUCLEOTIDE SEQUENCE</scope>
    <source>
        <strain evidence="3">WA131</strain>
    </source>
</reference>
<protein>
    <recommendedName>
        <fullName evidence="4">DUF4164 domain-containing protein</fullName>
    </recommendedName>
</protein>
<evidence type="ECO:0008006" key="4">
    <source>
        <dbReference type="Google" id="ProtNLM"/>
    </source>
</evidence>
<name>A0A977KYG4_9CYAN</name>
<dbReference type="AlphaFoldDB" id="A0A977KYG4"/>
<keyword evidence="1" id="KW-0175">Coiled coil</keyword>
<organism evidence="3">
    <name type="scientific">Woronichinia naegeliana WA131</name>
    <dbReference type="NCBI Taxonomy" id="2824559"/>
    <lineage>
        <taxon>Bacteria</taxon>
        <taxon>Bacillati</taxon>
        <taxon>Cyanobacteriota</taxon>
        <taxon>Cyanophyceae</taxon>
        <taxon>Synechococcales</taxon>
        <taxon>Coelosphaeriaceae</taxon>
        <taxon>Woronichinia</taxon>
    </lineage>
</organism>
<dbReference type="EMBL" id="CP073041">
    <property type="protein sequence ID" value="UXE62208.1"/>
    <property type="molecule type" value="Genomic_DNA"/>
</dbReference>
<evidence type="ECO:0000313" key="3">
    <source>
        <dbReference type="EMBL" id="UXE62208.1"/>
    </source>
</evidence>
<dbReference type="Proteomes" id="UP001065613">
    <property type="component" value="Chromosome"/>
</dbReference>
<evidence type="ECO:0000256" key="1">
    <source>
        <dbReference type="SAM" id="Coils"/>
    </source>
</evidence>
<dbReference type="KEGG" id="wna:KA717_05030"/>
<keyword evidence="2" id="KW-0472">Membrane</keyword>